<evidence type="ECO:0000256" key="8">
    <source>
        <dbReference type="HAMAP-Rule" id="MF_00316"/>
    </source>
</evidence>
<comment type="domain">
    <text evidence="8">The N-terminal domain determines nucleotide recognition and specific binding, while the C-terminal domain determines the specific binding to the target protein.</text>
</comment>
<dbReference type="InterPro" id="IPR013482">
    <property type="entry name" value="Molybde_CF_guanTrfase"/>
</dbReference>
<feature type="binding site" evidence="8">
    <location>
        <position position="66"/>
    </location>
    <ligand>
        <name>GTP</name>
        <dbReference type="ChEBI" id="CHEBI:37565"/>
    </ligand>
</feature>
<feature type="binding site" evidence="8">
    <location>
        <position position="95"/>
    </location>
    <ligand>
        <name>Mg(2+)</name>
        <dbReference type="ChEBI" id="CHEBI:18420"/>
    </ligand>
</feature>
<keyword evidence="7 8" id="KW-0501">Molybdenum cofactor biosynthesis</keyword>
<dbReference type="Pfam" id="PF12804">
    <property type="entry name" value="NTP_transf_3"/>
    <property type="match status" value="1"/>
</dbReference>
<evidence type="ECO:0000256" key="3">
    <source>
        <dbReference type="ARBA" id="ARBA00022723"/>
    </source>
</evidence>
<comment type="function">
    <text evidence="8">Transfers a GMP moiety from GTP to Mo-molybdopterin (Mo-MPT) cofactor (Moco or molybdenum cofactor) to form Mo-molybdopterin guanine dinucleotide (Mo-MGD) cofactor.</text>
</comment>
<gene>
    <name evidence="8" type="primary">mobA</name>
    <name evidence="10" type="ORF">AS592_01265</name>
</gene>
<dbReference type="EMBL" id="LNKT01000071">
    <property type="protein sequence ID" value="KYJ85690.1"/>
    <property type="molecule type" value="Genomic_DNA"/>
</dbReference>
<comment type="similarity">
    <text evidence="8">Belongs to the MobA family.</text>
</comment>
<comment type="caution">
    <text evidence="10">The sequence shown here is derived from an EMBL/GenBank/DDBJ whole genome shotgun (WGS) entry which is preliminary data.</text>
</comment>
<dbReference type="HAMAP" id="MF_00316">
    <property type="entry name" value="MobA"/>
    <property type="match status" value="1"/>
</dbReference>
<dbReference type="OrthoDB" id="9788394at2"/>
<keyword evidence="4 8" id="KW-0547">Nucleotide-binding</keyword>
<evidence type="ECO:0000256" key="6">
    <source>
        <dbReference type="ARBA" id="ARBA00023134"/>
    </source>
</evidence>
<keyword evidence="6 8" id="KW-0342">GTP-binding</keyword>
<evidence type="ECO:0000256" key="4">
    <source>
        <dbReference type="ARBA" id="ARBA00022741"/>
    </source>
</evidence>
<reference evidence="10 11" key="1">
    <citation type="submission" date="2015-11" db="EMBL/GenBank/DDBJ databases">
        <title>Draft genome of Sulfurovum riftiae 1812E, a member of the Epsilonproteobacteria isolated from the tube of the deep-sea hydrothermal vent tubewom Riftia pachyptila.</title>
        <authorList>
            <person name="Vetriani C."/>
            <person name="Giovannelli D."/>
        </authorList>
    </citation>
    <scope>NUCLEOTIDE SEQUENCE [LARGE SCALE GENOMIC DNA]</scope>
    <source>
        <strain evidence="10 11">1812E</strain>
    </source>
</reference>
<dbReference type="STRING" id="1630136.AS592_01265"/>
<dbReference type="AlphaFoldDB" id="A0A151CDU1"/>
<evidence type="ECO:0000256" key="5">
    <source>
        <dbReference type="ARBA" id="ARBA00022842"/>
    </source>
</evidence>
<proteinExistence type="inferred from homology"/>
<keyword evidence="1 8" id="KW-0963">Cytoplasm</keyword>
<dbReference type="NCBIfam" id="NF001837">
    <property type="entry name" value="PRK00560.1"/>
    <property type="match status" value="1"/>
</dbReference>
<feature type="binding site" evidence="8">
    <location>
        <begin position="10"/>
        <end position="12"/>
    </location>
    <ligand>
        <name>GTP</name>
        <dbReference type="ChEBI" id="CHEBI:37565"/>
    </ligand>
</feature>
<keyword evidence="3 8" id="KW-0479">Metal-binding</keyword>
<comment type="caution">
    <text evidence="8">Lacks conserved residue(s) required for the propagation of feature annotation.</text>
</comment>
<evidence type="ECO:0000256" key="7">
    <source>
        <dbReference type="ARBA" id="ARBA00023150"/>
    </source>
</evidence>
<comment type="cofactor">
    <cofactor evidence="8">
        <name>Mg(2+)</name>
        <dbReference type="ChEBI" id="CHEBI:18420"/>
    </cofactor>
</comment>
<evidence type="ECO:0000259" key="9">
    <source>
        <dbReference type="Pfam" id="PF12804"/>
    </source>
</evidence>
<comment type="catalytic activity">
    <reaction evidence="8">
        <text>Mo-molybdopterin + GTP + H(+) = Mo-molybdopterin guanine dinucleotide + diphosphate</text>
        <dbReference type="Rhea" id="RHEA:34243"/>
        <dbReference type="ChEBI" id="CHEBI:15378"/>
        <dbReference type="ChEBI" id="CHEBI:33019"/>
        <dbReference type="ChEBI" id="CHEBI:37565"/>
        <dbReference type="ChEBI" id="CHEBI:71302"/>
        <dbReference type="ChEBI" id="CHEBI:71310"/>
        <dbReference type="EC" id="2.7.7.77"/>
    </reaction>
</comment>
<dbReference type="GO" id="GO:0046872">
    <property type="term" value="F:metal ion binding"/>
    <property type="evidence" value="ECO:0007669"/>
    <property type="project" value="UniProtKB-KW"/>
</dbReference>
<dbReference type="GO" id="GO:0005525">
    <property type="term" value="F:GTP binding"/>
    <property type="evidence" value="ECO:0007669"/>
    <property type="project" value="UniProtKB-UniRule"/>
</dbReference>
<feature type="domain" description="MobA-like NTP transferase" evidence="9">
    <location>
        <begin position="7"/>
        <end position="156"/>
    </location>
</feature>
<dbReference type="GO" id="GO:0005737">
    <property type="term" value="C:cytoplasm"/>
    <property type="evidence" value="ECO:0007669"/>
    <property type="project" value="UniProtKB-SubCell"/>
</dbReference>
<evidence type="ECO:0000256" key="1">
    <source>
        <dbReference type="ARBA" id="ARBA00022490"/>
    </source>
</evidence>
<evidence type="ECO:0000313" key="11">
    <source>
        <dbReference type="Proteomes" id="UP000075359"/>
    </source>
</evidence>
<comment type="subcellular location">
    <subcellularLocation>
        <location evidence="8">Cytoplasm</location>
    </subcellularLocation>
</comment>
<keyword evidence="2 8" id="KW-0808">Transferase</keyword>
<keyword evidence="5 8" id="KW-0460">Magnesium</keyword>
<evidence type="ECO:0000313" key="10">
    <source>
        <dbReference type="EMBL" id="KYJ85690.1"/>
    </source>
</evidence>
<dbReference type="EC" id="2.7.7.77" evidence="8"/>
<feature type="binding site" evidence="8">
    <location>
        <position position="22"/>
    </location>
    <ligand>
        <name>GTP</name>
        <dbReference type="ChEBI" id="CHEBI:37565"/>
    </ligand>
</feature>
<dbReference type="GO" id="GO:0061603">
    <property type="term" value="F:molybdenum cofactor guanylyltransferase activity"/>
    <property type="evidence" value="ECO:0007669"/>
    <property type="project" value="UniProtKB-EC"/>
</dbReference>
<dbReference type="Proteomes" id="UP000075359">
    <property type="component" value="Unassembled WGS sequence"/>
</dbReference>
<dbReference type="RefSeq" id="WP_067332557.1">
    <property type="nucleotide sequence ID" value="NZ_LNKT01000071.1"/>
</dbReference>
<dbReference type="GO" id="GO:0006777">
    <property type="term" value="P:Mo-molybdopterin cofactor biosynthetic process"/>
    <property type="evidence" value="ECO:0007669"/>
    <property type="project" value="UniProtKB-KW"/>
</dbReference>
<dbReference type="PANTHER" id="PTHR19136:SF81">
    <property type="entry name" value="MOLYBDENUM COFACTOR GUANYLYLTRANSFERASE"/>
    <property type="match status" value="1"/>
</dbReference>
<dbReference type="Gene3D" id="3.90.550.10">
    <property type="entry name" value="Spore Coat Polysaccharide Biosynthesis Protein SpsA, Chain A"/>
    <property type="match status" value="1"/>
</dbReference>
<organism evidence="10 11">
    <name type="scientific">Sulfurovum riftiae</name>
    <dbReference type="NCBI Taxonomy" id="1630136"/>
    <lineage>
        <taxon>Bacteria</taxon>
        <taxon>Pseudomonadati</taxon>
        <taxon>Campylobacterota</taxon>
        <taxon>Epsilonproteobacteria</taxon>
        <taxon>Campylobacterales</taxon>
        <taxon>Sulfurovaceae</taxon>
        <taxon>Sulfurovum</taxon>
    </lineage>
</organism>
<name>A0A151CDU1_9BACT</name>
<feature type="binding site" evidence="8">
    <location>
        <position position="95"/>
    </location>
    <ligand>
        <name>GTP</name>
        <dbReference type="ChEBI" id="CHEBI:37565"/>
    </ligand>
</feature>
<dbReference type="SUPFAM" id="SSF53448">
    <property type="entry name" value="Nucleotide-diphospho-sugar transferases"/>
    <property type="match status" value="1"/>
</dbReference>
<dbReference type="PANTHER" id="PTHR19136">
    <property type="entry name" value="MOLYBDENUM COFACTOR GUANYLYLTRANSFERASE"/>
    <property type="match status" value="1"/>
</dbReference>
<dbReference type="CDD" id="cd02503">
    <property type="entry name" value="MobA"/>
    <property type="match status" value="1"/>
</dbReference>
<protein>
    <recommendedName>
        <fullName evidence="8">Probable molybdenum cofactor guanylyltransferase</fullName>
        <shortName evidence="8">MoCo guanylyltransferase</shortName>
        <ecNumber evidence="8">2.7.7.77</ecNumber>
    </recommendedName>
    <alternativeName>
        <fullName evidence="8">GTP:molybdopterin guanylyltransferase</fullName>
    </alternativeName>
    <alternativeName>
        <fullName evidence="8">Mo-MPT guanylyltransferase</fullName>
    </alternativeName>
    <alternativeName>
        <fullName evidence="8">Molybdopterin guanylyltransferase</fullName>
    </alternativeName>
    <alternativeName>
        <fullName evidence="8">Molybdopterin-guanine dinucleotide synthase</fullName>
        <shortName evidence="8">MGD synthase</shortName>
    </alternativeName>
</protein>
<keyword evidence="11" id="KW-1185">Reference proteome</keyword>
<accession>A0A151CDU1</accession>
<dbReference type="InterPro" id="IPR029044">
    <property type="entry name" value="Nucleotide-diphossugar_trans"/>
</dbReference>
<evidence type="ECO:0000256" key="2">
    <source>
        <dbReference type="ARBA" id="ARBA00022679"/>
    </source>
</evidence>
<sequence length="189" mass="21355">MKYPMPAVIFAGGKSSRMGRDKALLPFAGYPSLAQYQQERLKKLFEKVYLSAKEEKFDFETVLIPDNYAVSSPLAGLVSVFETLDAEEVFVLSVDAPFVDEAVIDRLMKEQRESYDAVIARTRSGLQPLCGIYRRSLLPLAKAALKENRHRLTHLLKEAKCRSVAFEDETPFANLNHPHEYEAAHGQFS</sequence>
<dbReference type="InterPro" id="IPR025877">
    <property type="entry name" value="MobA-like_NTP_Trfase"/>
</dbReference>